<protein>
    <submittedName>
        <fullName evidence="3">Uncharacterized protein</fullName>
    </submittedName>
</protein>
<name>A0AAV7BST0_ENGPU</name>
<keyword evidence="2" id="KW-0175">Coiled coil</keyword>
<dbReference type="EMBL" id="WNYA01000004">
    <property type="protein sequence ID" value="KAG8575628.1"/>
    <property type="molecule type" value="Genomic_DNA"/>
</dbReference>
<dbReference type="AlphaFoldDB" id="A0AAV7BST0"/>
<evidence type="ECO:0000256" key="2">
    <source>
        <dbReference type="SAM" id="Coils"/>
    </source>
</evidence>
<evidence type="ECO:0000313" key="3">
    <source>
        <dbReference type="EMBL" id="KAG8575628.1"/>
    </source>
</evidence>
<evidence type="ECO:0000313" key="4">
    <source>
        <dbReference type="Proteomes" id="UP000824782"/>
    </source>
</evidence>
<reference evidence="3" key="1">
    <citation type="thesis" date="2020" institute="ProQuest LLC" country="789 East Eisenhower Parkway, Ann Arbor, MI, USA">
        <title>Comparative Genomics and Chromosome Evolution.</title>
        <authorList>
            <person name="Mudd A.B."/>
        </authorList>
    </citation>
    <scope>NUCLEOTIDE SEQUENCE</scope>
    <source>
        <strain evidence="3">237g6f4</strain>
        <tissue evidence="3">Blood</tissue>
    </source>
</reference>
<sequence>MSKCAWTDVRKLKFNLDDLVYEARQLHVPKTLDIEGKDTPTTESHKIGPGPEFRHVLFKLGSHSLLVSNYMKKHQFTGCIPERPQQRIKRTEILHLPPAGPTYQDIIQETQNLRNSVQMKYEMLEAKTQKDLAEIQHQNAKVKCKIEKMKQELSSGVKLNNTRLLERLQKMPFSSKLFRKKDLTIQDVFDADDECAPTAEQTLVML</sequence>
<dbReference type="PANTHER" id="PTHR33560">
    <property type="entry name" value="PROTEIN FAM227B"/>
    <property type="match status" value="1"/>
</dbReference>
<dbReference type="PANTHER" id="PTHR33560:SF2">
    <property type="entry name" value="PROTEIN FAM227B"/>
    <property type="match status" value="1"/>
</dbReference>
<comment type="caution">
    <text evidence="3">The sequence shown here is derived from an EMBL/GenBank/DDBJ whole genome shotgun (WGS) entry which is preliminary data.</text>
</comment>
<evidence type="ECO:0000256" key="1">
    <source>
        <dbReference type="ARBA" id="ARBA00008666"/>
    </source>
</evidence>
<keyword evidence="4" id="KW-1185">Reference proteome</keyword>
<feature type="coiled-coil region" evidence="2">
    <location>
        <begin position="107"/>
        <end position="152"/>
    </location>
</feature>
<gene>
    <name evidence="3" type="ORF">GDO81_009620</name>
</gene>
<dbReference type="Proteomes" id="UP000824782">
    <property type="component" value="Unassembled WGS sequence"/>
</dbReference>
<dbReference type="InterPro" id="IPR029417">
    <property type="entry name" value="FAM227"/>
</dbReference>
<proteinExistence type="inferred from homology"/>
<comment type="similarity">
    <text evidence="1">Belongs to the FAM227 family.</text>
</comment>
<organism evidence="3 4">
    <name type="scientific">Engystomops pustulosus</name>
    <name type="common">Tungara frog</name>
    <name type="synonym">Physalaemus pustulosus</name>
    <dbReference type="NCBI Taxonomy" id="76066"/>
    <lineage>
        <taxon>Eukaryota</taxon>
        <taxon>Metazoa</taxon>
        <taxon>Chordata</taxon>
        <taxon>Craniata</taxon>
        <taxon>Vertebrata</taxon>
        <taxon>Euteleostomi</taxon>
        <taxon>Amphibia</taxon>
        <taxon>Batrachia</taxon>
        <taxon>Anura</taxon>
        <taxon>Neobatrachia</taxon>
        <taxon>Hyloidea</taxon>
        <taxon>Leptodactylidae</taxon>
        <taxon>Leiuperinae</taxon>
        <taxon>Engystomops</taxon>
    </lineage>
</organism>
<accession>A0AAV7BST0</accession>